<keyword evidence="3" id="KW-1185">Reference proteome</keyword>
<dbReference type="AlphaFoldDB" id="A0A6B0GTW2"/>
<evidence type="ECO:0000313" key="2">
    <source>
        <dbReference type="EMBL" id="MWG36053.1"/>
    </source>
</evidence>
<sequence length="69" mass="7973">MSRATYRDPPSRTAHRRKSMLFCPTCGHQSPARRGDWVVEHRLTDDGRRVELSCPTCETTLTVEPSYHE</sequence>
<gene>
    <name evidence="2" type="ORF">GQS65_16420</name>
</gene>
<organism evidence="2 3">
    <name type="scientific">Halomarina oriensis</name>
    <dbReference type="NCBI Taxonomy" id="671145"/>
    <lineage>
        <taxon>Archaea</taxon>
        <taxon>Methanobacteriati</taxon>
        <taxon>Methanobacteriota</taxon>
        <taxon>Stenosarchaea group</taxon>
        <taxon>Halobacteria</taxon>
        <taxon>Halobacteriales</taxon>
        <taxon>Natronomonadaceae</taxon>
        <taxon>Halomarina</taxon>
    </lineage>
</organism>
<comment type="caution">
    <text evidence="2">The sequence shown here is derived from an EMBL/GenBank/DDBJ whole genome shotgun (WGS) entry which is preliminary data.</text>
</comment>
<protein>
    <recommendedName>
        <fullName evidence="1">DUF8106 domain-containing protein</fullName>
    </recommendedName>
</protein>
<dbReference type="Pfam" id="PF26408">
    <property type="entry name" value="DUF8106"/>
    <property type="match status" value="1"/>
</dbReference>
<evidence type="ECO:0000259" key="1">
    <source>
        <dbReference type="Pfam" id="PF26408"/>
    </source>
</evidence>
<dbReference type="OrthoDB" id="209680at2157"/>
<dbReference type="InterPro" id="IPR058419">
    <property type="entry name" value="DUF8106"/>
</dbReference>
<name>A0A6B0GTW2_9EURY</name>
<proteinExistence type="predicted"/>
<dbReference type="RefSeq" id="WP_158205716.1">
    <property type="nucleotide sequence ID" value="NZ_WSZK01000030.1"/>
</dbReference>
<accession>A0A6B0GTW2</accession>
<evidence type="ECO:0000313" key="3">
    <source>
        <dbReference type="Proteomes" id="UP000451471"/>
    </source>
</evidence>
<feature type="domain" description="DUF8106" evidence="1">
    <location>
        <begin position="17"/>
        <end position="63"/>
    </location>
</feature>
<dbReference type="EMBL" id="WSZK01000030">
    <property type="protein sequence ID" value="MWG36053.1"/>
    <property type="molecule type" value="Genomic_DNA"/>
</dbReference>
<reference evidence="2 3" key="1">
    <citation type="submission" date="2019-12" db="EMBL/GenBank/DDBJ databases">
        <title>Halocatena pleomorpha gen. nov. sp. nov., an extremely halophilic archaeon of family Halobacteriaceae isolated from saltpan soil.</title>
        <authorList>
            <person name="Pal Y."/>
            <person name="Verma A."/>
            <person name="Krishnamurthi S."/>
            <person name="Kumar P."/>
        </authorList>
    </citation>
    <scope>NUCLEOTIDE SEQUENCE [LARGE SCALE GENOMIC DNA]</scope>
    <source>
        <strain evidence="2 3">JCM 16495</strain>
    </source>
</reference>
<dbReference type="Proteomes" id="UP000451471">
    <property type="component" value="Unassembled WGS sequence"/>
</dbReference>